<proteinExistence type="inferred from homology"/>
<evidence type="ECO:0000313" key="5">
    <source>
        <dbReference type="Proteomes" id="UP001176940"/>
    </source>
</evidence>
<dbReference type="PANTHER" id="PTHR10183:SF374">
    <property type="entry name" value="CALPAIN-8"/>
    <property type="match status" value="1"/>
</dbReference>
<dbReference type="SUPFAM" id="SSF49758">
    <property type="entry name" value="Calpain large subunit, middle domain (domain III)"/>
    <property type="match status" value="1"/>
</dbReference>
<evidence type="ECO:0000256" key="2">
    <source>
        <dbReference type="SAM" id="MobiDB-lite"/>
    </source>
</evidence>
<dbReference type="InterPro" id="IPR022684">
    <property type="entry name" value="Calpain_cysteine_protease"/>
</dbReference>
<dbReference type="SMART" id="SM00720">
    <property type="entry name" value="calpain_III"/>
    <property type="match status" value="1"/>
</dbReference>
<dbReference type="Pfam" id="PF01067">
    <property type="entry name" value="Calpain_III"/>
    <property type="match status" value="1"/>
</dbReference>
<reference evidence="4" key="1">
    <citation type="submission" date="2023-07" db="EMBL/GenBank/DDBJ databases">
        <authorList>
            <person name="Stuckert A."/>
        </authorList>
    </citation>
    <scope>NUCLEOTIDE SEQUENCE</scope>
</reference>
<protein>
    <recommendedName>
        <fullName evidence="3">Peptidase C2 calpain domain-containing protein</fullName>
    </recommendedName>
</protein>
<accession>A0ABN9M527</accession>
<gene>
    <name evidence="4" type="ORF">RIMI_LOCUS15767463</name>
</gene>
<keyword evidence="5" id="KW-1185">Reference proteome</keyword>
<dbReference type="InterPro" id="IPR022682">
    <property type="entry name" value="Calpain_domain_III"/>
</dbReference>
<dbReference type="InterPro" id="IPR022683">
    <property type="entry name" value="Calpain_III"/>
</dbReference>
<dbReference type="EMBL" id="CAUEEQ010042965">
    <property type="protein sequence ID" value="CAJ0956955.1"/>
    <property type="molecule type" value="Genomic_DNA"/>
</dbReference>
<evidence type="ECO:0000259" key="3">
    <source>
        <dbReference type="SMART" id="SM00720"/>
    </source>
</evidence>
<dbReference type="Proteomes" id="UP001176940">
    <property type="component" value="Unassembled WGS sequence"/>
</dbReference>
<evidence type="ECO:0000313" key="4">
    <source>
        <dbReference type="EMBL" id="CAJ0956955.1"/>
    </source>
</evidence>
<dbReference type="Gene3D" id="2.60.120.380">
    <property type="match status" value="1"/>
</dbReference>
<dbReference type="InterPro" id="IPR036213">
    <property type="entry name" value="Calpain_III_sf"/>
</dbReference>
<comment type="similarity">
    <text evidence="1">Belongs to the peptidase C2 family.</text>
</comment>
<sequence>MGKDFFKKYKDVARTDNYKNLREVSKRFQLPIGKYVIVPATFYPAQEADFCLRIFMERDAKALEIGNVVVANVIEVKISSSPGYLTQGEKKHFINTRTYTLHTKPDKENSGPSPKKKHYSHLA</sequence>
<feature type="domain" description="Peptidase C2 calpain" evidence="3">
    <location>
        <begin position="1"/>
        <end position="63"/>
    </location>
</feature>
<dbReference type="PANTHER" id="PTHR10183">
    <property type="entry name" value="CALPAIN"/>
    <property type="match status" value="1"/>
</dbReference>
<organism evidence="4 5">
    <name type="scientific">Ranitomeya imitator</name>
    <name type="common">mimic poison frog</name>
    <dbReference type="NCBI Taxonomy" id="111125"/>
    <lineage>
        <taxon>Eukaryota</taxon>
        <taxon>Metazoa</taxon>
        <taxon>Chordata</taxon>
        <taxon>Craniata</taxon>
        <taxon>Vertebrata</taxon>
        <taxon>Euteleostomi</taxon>
        <taxon>Amphibia</taxon>
        <taxon>Batrachia</taxon>
        <taxon>Anura</taxon>
        <taxon>Neobatrachia</taxon>
        <taxon>Hyloidea</taxon>
        <taxon>Dendrobatidae</taxon>
        <taxon>Dendrobatinae</taxon>
        <taxon>Ranitomeya</taxon>
    </lineage>
</organism>
<feature type="compositionally biased region" description="Basic residues" evidence="2">
    <location>
        <begin position="114"/>
        <end position="123"/>
    </location>
</feature>
<name>A0ABN9M527_9NEOB</name>
<feature type="region of interest" description="Disordered" evidence="2">
    <location>
        <begin position="100"/>
        <end position="123"/>
    </location>
</feature>
<evidence type="ECO:0000256" key="1">
    <source>
        <dbReference type="ARBA" id="ARBA00007623"/>
    </source>
</evidence>
<comment type="caution">
    <text evidence="4">The sequence shown here is derived from an EMBL/GenBank/DDBJ whole genome shotgun (WGS) entry which is preliminary data.</text>
</comment>